<protein>
    <submittedName>
        <fullName evidence="2">Glycosyltransferase, family 4</fullName>
    </submittedName>
</protein>
<dbReference type="OrthoDB" id="132546at2157"/>
<dbReference type="Pfam" id="PF13439">
    <property type="entry name" value="Glyco_transf_4"/>
    <property type="match status" value="1"/>
</dbReference>
<dbReference type="EMBL" id="CP001463">
    <property type="protein sequence ID" value="ACS90460.1"/>
    <property type="molecule type" value="Genomic_DNA"/>
</dbReference>
<keyword evidence="3" id="KW-1185">Reference proteome</keyword>
<dbReference type="RefSeq" id="WP_015849678.1">
    <property type="nucleotide sequence ID" value="NC_012883.1"/>
</dbReference>
<organism evidence="2 3">
    <name type="scientific">Thermococcus sibiricus (strain DSM 12597 / MM 739)</name>
    <dbReference type="NCBI Taxonomy" id="604354"/>
    <lineage>
        <taxon>Archaea</taxon>
        <taxon>Methanobacteriati</taxon>
        <taxon>Methanobacteriota</taxon>
        <taxon>Thermococci</taxon>
        <taxon>Thermococcales</taxon>
        <taxon>Thermococcaceae</taxon>
        <taxon>Thermococcus</taxon>
    </lineage>
</organism>
<dbReference type="eggNOG" id="arCOG01403">
    <property type="taxonomic scope" value="Archaea"/>
</dbReference>
<feature type="domain" description="Glycosyltransferase subfamily 4-like N-terminal" evidence="1">
    <location>
        <begin position="14"/>
        <end position="170"/>
    </location>
</feature>
<dbReference type="Proteomes" id="UP000009079">
    <property type="component" value="Chromosome"/>
</dbReference>
<dbReference type="PANTHER" id="PTHR45947:SF3">
    <property type="entry name" value="SULFOQUINOVOSYL TRANSFERASE SQD2"/>
    <property type="match status" value="1"/>
</dbReference>
<dbReference type="Gene3D" id="3.40.50.2000">
    <property type="entry name" value="Glycogen Phosphorylase B"/>
    <property type="match status" value="2"/>
</dbReference>
<evidence type="ECO:0000313" key="2">
    <source>
        <dbReference type="EMBL" id="ACS90460.1"/>
    </source>
</evidence>
<dbReference type="CAZy" id="GT4">
    <property type="family name" value="Glycosyltransferase Family 4"/>
</dbReference>
<name>C6A4B5_THESM</name>
<dbReference type="GO" id="GO:0016757">
    <property type="term" value="F:glycosyltransferase activity"/>
    <property type="evidence" value="ECO:0007669"/>
    <property type="project" value="TreeGrafter"/>
</dbReference>
<dbReference type="Pfam" id="PF13692">
    <property type="entry name" value="Glyco_trans_1_4"/>
    <property type="match status" value="1"/>
</dbReference>
<evidence type="ECO:0000313" key="3">
    <source>
        <dbReference type="Proteomes" id="UP000009079"/>
    </source>
</evidence>
<dbReference type="KEGG" id="tsi:TSIB_1409"/>
<dbReference type="GeneID" id="8096412"/>
<dbReference type="SUPFAM" id="SSF53756">
    <property type="entry name" value="UDP-Glycosyltransferase/glycogen phosphorylase"/>
    <property type="match status" value="1"/>
</dbReference>
<dbReference type="PANTHER" id="PTHR45947">
    <property type="entry name" value="SULFOQUINOVOSYL TRANSFERASE SQD2"/>
    <property type="match status" value="1"/>
</dbReference>
<dbReference type="AlphaFoldDB" id="C6A4B5"/>
<dbReference type="InterPro" id="IPR050194">
    <property type="entry name" value="Glycosyltransferase_grp1"/>
</dbReference>
<dbReference type="HOGENOM" id="CLU_009583_0_3_2"/>
<keyword evidence="2" id="KW-0808">Transferase</keyword>
<dbReference type="InterPro" id="IPR028098">
    <property type="entry name" value="Glyco_trans_4-like_N"/>
</dbReference>
<dbReference type="STRING" id="604354.TSIB_1409"/>
<accession>C6A4B5</accession>
<dbReference type="CDD" id="cd03801">
    <property type="entry name" value="GT4_PimA-like"/>
    <property type="match status" value="1"/>
</dbReference>
<reference evidence="2 3" key="1">
    <citation type="journal article" date="2009" name="Appl. Environ. Microbiol.">
        <title>Metabolic versatility and indigenous origin of the archaeon Thermococcus sibiricus, isolated from a siberian oil reservoir, as revealed by genome analysis.</title>
        <authorList>
            <person name="Mardanov A.V."/>
            <person name="Ravin N.V."/>
            <person name="Svetlitchnyi V.A."/>
            <person name="Beletsky A.V."/>
            <person name="Miroshnichenko M.L."/>
            <person name="Bonch-Osmolovskaya E.A."/>
            <person name="Skryabin K.G."/>
        </authorList>
    </citation>
    <scope>NUCLEOTIDE SEQUENCE [LARGE SCALE GENOMIC DNA]</scope>
    <source>
        <strain evidence="3">DSM 12597 / MM 739</strain>
    </source>
</reference>
<evidence type="ECO:0000259" key="1">
    <source>
        <dbReference type="Pfam" id="PF13439"/>
    </source>
</evidence>
<proteinExistence type="predicted"/>
<sequence>MKILIIGHYPPHKGGVASHTNNLAKELRKKHEVHILTYGPIKPRKFEREFVHQIKVPQIFGLRGILFTLLAALKIIKLQKRIKFDVIHAHYVGTTSYAGILAKEKLSVPVIVTAHGSDLDFMSNLPLGRYFVKKSLSKSDLVIAVSHHLQKKAISMGATKIRVIPNSIKTIKKEDAKREYITFIGALTPYKDPQTFIKLAKQFPHEKFLVVGDGPLRMDLEKQAPKNVKFLGYKEDVGGILSKTKLLVVPSLREGFGLVIIEANSLGVPVIGRAVGGIKELIREGKNGYTFKTFEELVEKVEILLSNKKALKMGKIGKTISSQYSWERIRHLIEESYRKVLGERNDNCNKHARKGRLEENQSSCEIY</sequence>
<gene>
    <name evidence="2" type="ordered locus">TSIB_1409</name>
</gene>